<reference evidence="1 2" key="1">
    <citation type="journal article" date="2023" name="Science">
        <title>Complex scaffold remodeling in plant triterpene biosynthesis.</title>
        <authorList>
            <person name="De La Pena R."/>
            <person name="Hodgson H."/>
            <person name="Liu J.C."/>
            <person name="Stephenson M.J."/>
            <person name="Martin A.C."/>
            <person name="Owen C."/>
            <person name="Harkess A."/>
            <person name="Leebens-Mack J."/>
            <person name="Jimenez L.E."/>
            <person name="Osbourn A."/>
            <person name="Sattely E.S."/>
        </authorList>
    </citation>
    <scope>NUCLEOTIDE SEQUENCE [LARGE SCALE GENOMIC DNA]</scope>
    <source>
        <strain evidence="2">cv. JPN11</strain>
        <tissue evidence="1">Leaf</tissue>
    </source>
</reference>
<dbReference type="Proteomes" id="UP001164539">
    <property type="component" value="Chromosome 12"/>
</dbReference>
<sequence>MGKLAVAAIVSLWIIPISVLVNRIVPEPYMDEIFHIPQAQQYCKGNFKSWDPMITTPPGLYYLSLAYVATLFPGVFVSKAISFFEVCSSVVLRSTNGVLAVVCSIILYEIITYLRPSLDDRKAALHAVVLALYPLHWFFTFVYYTDVASLTAVLAMYLACLKKKYQLSALLGAFAVVIRQTNIIWMIFVACTGVINMTLAHGRGDEKVIDFHVSVPKKSRLTPTSGVSMGSNLRKRKSGSAVNKDGISITSTSTFSATQTSGFLGEIQAIILTSWHMKWEILVSFSPFFFALVAFVAFVCWNGSVVLGAKEAHAVSPHFAQIMYYSLFSALLSAPLHFTFGQAATLLRSFWKNRPLSLFQGLIALIVGFVSVHFFSIAHPYLLADNRHYPFYLWRKVIKAHWSMKYLLVPLYVYSWFSIFSVVGKTQRKIWMLVYFLATAATLVPAPLIEFRYYRHSILFYDSSFQYHR</sequence>
<evidence type="ECO:0000313" key="2">
    <source>
        <dbReference type="Proteomes" id="UP001164539"/>
    </source>
</evidence>
<organism evidence="1 2">
    <name type="scientific">Melia azedarach</name>
    <name type="common">Chinaberry tree</name>
    <dbReference type="NCBI Taxonomy" id="155640"/>
    <lineage>
        <taxon>Eukaryota</taxon>
        <taxon>Viridiplantae</taxon>
        <taxon>Streptophyta</taxon>
        <taxon>Embryophyta</taxon>
        <taxon>Tracheophyta</taxon>
        <taxon>Spermatophyta</taxon>
        <taxon>Magnoliopsida</taxon>
        <taxon>eudicotyledons</taxon>
        <taxon>Gunneridae</taxon>
        <taxon>Pentapetalae</taxon>
        <taxon>rosids</taxon>
        <taxon>malvids</taxon>
        <taxon>Sapindales</taxon>
        <taxon>Meliaceae</taxon>
        <taxon>Melia</taxon>
    </lineage>
</organism>
<gene>
    <name evidence="1" type="ORF">OWV82_021562</name>
</gene>
<name>A0ACC1X032_MELAZ</name>
<comment type="caution">
    <text evidence="1">The sequence shown here is derived from an EMBL/GenBank/DDBJ whole genome shotgun (WGS) entry which is preliminary data.</text>
</comment>
<proteinExistence type="predicted"/>
<keyword evidence="2" id="KW-1185">Reference proteome</keyword>
<evidence type="ECO:0000313" key="1">
    <source>
        <dbReference type="EMBL" id="KAJ4704688.1"/>
    </source>
</evidence>
<protein>
    <submittedName>
        <fullName evidence="1">Dol-P-Glc:Glc(2)Man(9)GlcNAc(2)-PP-Dol alpha-1,2-glucosyltransferase</fullName>
    </submittedName>
</protein>
<accession>A0ACC1X032</accession>
<dbReference type="EMBL" id="CM051405">
    <property type="protein sequence ID" value="KAJ4704688.1"/>
    <property type="molecule type" value="Genomic_DNA"/>
</dbReference>